<dbReference type="AlphaFoldDB" id="A0A183CNY0"/>
<reference evidence="1" key="2">
    <citation type="submission" date="2014-05" db="EMBL/GenBank/DDBJ databases">
        <title>The genome and life-stage specific transcriptomes of Globodera pallida elucidate key aspects of plant parasitism by a cyst nematode.</title>
        <authorList>
            <person name="Cotton J.A."/>
            <person name="Lilley C.J."/>
            <person name="Jones L.M."/>
            <person name="Kikuchi T."/>
            <person name="Reid A.J."/>
            <person name="Thorpe P."/>
            <person name="Tsai I.J."/>
            <person name="Beasley H."/>
            <person name="Blok V."/>
            <person name="Cock P.J.A."/>
            <person name="Van den Akker S.E."/>
            <person name="Holroyd N."/>
            <person name="Hunt M."/>
            <person name="Mantelin S."/>
            <person name="Naghra H."/>
            <person name="Pain A."/>
            <person name="Palomares-Rius J.E."/>
            <person name="Zarowiecki M."/>
            <person name="Berriman M."/>
            <person name="Jones J.T."/>
            <person name="Urwin P.E."/>
        </authorList>
    </citation>
    <scope>NUCLEOTIDE SEQUENCE [LARGE SCALE GENOMIC DNA]</scope>
    <source>
        <strain evidence="1">Lindley</strain>
    </source>
</reference>
<protein>
    <submittedName>
        <fullName evidence="2">BAR domain-containing protein</fullName>
    </submittedName>
</protein>
<dbReference type="SUPFAM" id="SSF103657">
    <property type="entry name" value="BAR/IMD domain-like"/>
    <property type="match status" value="1"/>
</dbReference>
<name>A0A183CNY0_GLOPA</name>
<dbReference type="InterPro" id="IPR027267">
    <property type="entry name" value="AH/BAR_dom_sf"/>
</dbReference>
<accession>A0A183CNY0</accession>
<dbReference type="WBParaSite" id="GPLIN_001458700">
    <property type="protein sequence ID" value="GPLIN_001458700"/>
    <property type="gene ID" value="GPLIN_001458700"/>
</dbReference>
<dbReference type="Proteomes" id="UP000050741">
    <property type="component" value="Unassembled WGS sequence"/>
</dbReference>
<proteinExistence type="predicted"/>
<dbReference type="Gene3D" id="1.20.1270.60">
    <property type="entry name" value="Arfaptin homology (AH) domain/BAR domain"/>
    <property type="match status" value="1"/>
</dbReference>
<sequence>MAFLTMLGEIESLASQHEVIGERLRNDLCPQLVEKCRQLRAMRKKQYQDFEMMEKHLQARVDELAKQKKNYECVLVLAT</sequence>
<evidence type="ECO:0000313" key="2">
    <source>
        <dbReference type="WBParaSite" id="GPLIN_001458700"/>
    </source>
</evidence>
<organism evidence="1 2">
    <name type="scientific">Globodera pallida</name>
    <name type="common">Potato cyst nematode worm</name>
    <name type="synonym">Heterodera pallida</name>
    <dbReference type="NCBI Taxonomy" id="36090"/>
    <lineage>
        <taxon>Eukaryota</taxon>
        <taxon>Metazoa</taxon>
        <taxon>Ecdysozoa</taxon>
        <taxon>Nematoda</taxon>
        <taxon>Chromadorea</taxon>
        <taxon>Rhabditida</taxon>
        <taxon>Tylenchina</taxon>
        <taxon>Tylenchomorpha</taxon>
        <taxon>Tylenchoidea</taxon>
        <taxon>Heteroderidae</taxon>
        <taxon>Heteroderinae</taxon>
        <taxon>Globodera</taxon>
    </lineage>
</organism>
<evidence type="ECO:0000313" key="1">
    <source>
        <dbReference type="Proteomes" id="UP000050741"/>
    </source>
</evidence>
<keyword evidence="1" id="KW-1185">Reference proteome</keyword>
<reference evidence="2" key="3">
    <citation type="submission" date="2016-06" db="UniProtKB">
        <authorList>
            <consortium name="WormBaseParasite"/>
        </authorList>
    </citation>
    <scope>IDENTIFICATION</scope>
</reference>
<reference evidence="1" key="1">
    <citation type="submission" date="2013-12" db="EMBL/GenBank/DDBJ databases">
        <authorList>
            <person name="Aslett M."/>
        </authorList>
    </citation>
    <scope>NUCLEOTIDE SEQUENCE [LARGE SCALE GENOMIC DNA]</scope>
    <source>
        <strain evidence="1">Lindley</strain>
    </source>
</reference>